<dbReference type="EMBL" id="JAUSRA010000001">
    <property type="protein sequence ID" value="MDP9792604.1"/>
    <property type="molecule type" value="Genomic_DNA"/>
</dbReference>
<comment type="caution">
    <text evidence="1">The sequence shown here is derived from an EMBL/GenBank/DDBJ whole genome shotgun (WGS) entry which is preliminary data.</text>
</comment>
<organism evidence="1 2">
    <name type="scientific">Catenuloplanes nepalensis</name>
    <dbReference type="NCBI Taxonomy" id="587533"/>
    <lineage>
        <taxon>Bacteria</taxon>
        <taxon>Bacillati</taxon>
        <taxon>Actinomycetota</taxon>
        <taxon>Actinomycetes</taxon>
        <taxon>Micromonosporales</taxon>
        <taxon>Micromonosporaceae</taxon>
        <taxon>Catenuloplanes</taxon>
    </lineage>
</organism>
<dbReference type="RefSeq" id="WP_306827478.1">
    <property type="nucleotide sequence ID" value="NZ_JAUSRA010000001.1"/>
</dbReference>
<proteinExistence type="predicted"/>
<name>A0ABT9MMK4_9ACTN</name>
<evidence type="ECO:0000313" key="1">
    <source>
        <dbReference type="EMBL" id="MDP9792604.1"/>
    </source>
</evidence>
<gene>
    <name evidence="1" type="ORF">J2S43_001116</name>
</gene>
<evidence type="ECO:0008006" key="3">
    <source>
        <dbReference type="Google" id="ProtNLM"/>
    </source>
</evidence>
<evidence type="ECO:0000313" key="2">
    <source>
        <dbReference type="Proteomes" id="UP001240984"/>
    </source>
</evidence>
<dbReference type="Proteomes" id="UP001240984">
    <property type="component" value="Unassembled WGS sequence"/>
</dbReference>
<keyword evidence="2" id="KW-1185">Reference proteome</keyword>
<reference evidence="1 2" key="1">
    <citation type="submission" date="2023-07" db="EMBL/GenBank/DDBJ databases">
        <title>Sequencing the genomes of 1000 actinobacteria strains.</title>
        <authorList>
            <person name="Klenk H.-P."/>
        </authorList>
    </citation>
    <scope>NUCLEOTIDE SEQUENCE [LARGE SCALE GENOMIC DNA]</scope>
    <source>
        <strain evidence="1 2">DSM 44710</strain>
    </source>
</reference>
<sequence length="202" mass="21545">MRDHPCHRHRPGLHTDGCLNGPCGFCGTSLQTTASDECRHCLRIVCEECDAGYQPDLGPICRPCTPTPTTLGPADVEDGEDEDVHRLCVFDLALSCGHIVTAVLTGWYPVVVGCCDRLGGTILRGDYVAFASDVDFVNVLSERHESRPAGTRRAPLRLIGRRARTDAPIPPRPGGETSTGRFPARVGATVSIDGSMAAPPVG</sequence>
<protein>
    <recommendedName>
        <fullName evidence="3">RING-type domain-containing protein</fullName>
    </recommendedName>
</protein>
<accession>A0ABT9MMK4</accession>